<dbReference type="Pfam" id="PF09485">
    <property type="entry name" value="CRISPR_Cse2"/>
    <property type="match status" value="1"/>
</dbReference>
<comment type="caution">
    <text evidence="1">The sequence shown here is derived from an EMBL/GenBank/DDBJ whole genome shotgun (WGS) entry which is preliminary data.</text>
</comment>
<organism evidence="1 2">
    <name type="scientific">Caballeronia catudaia</name>
    <dbReference type="NCBI Taxonomy" id="1777136"/>
    <lineage>
        <taxon>Bacteria</taxon>
        <taxon>Pseudomonadati</taxon>
        <taxon>Pseudomonadota</taxon>
        <taxon>Betaproteobacteria</taxon>
        <taxon>Burkholderiales</taxon>
        <taxon>Burkholderiaceae</taxon>
        <taxon>Caballeronia</taxon>
    </lineage>
</organism>
<sequence length="192" mass="21265">MTSVEDTALGSRRSFYAQIGAMTGFIKAGKDGEGSVKADYVALARLDPNAQTLTVQQIAALTRALQRAKVDCDYFSPMRWRRWGLIAHGIALAVHSPADESRQRLGEQLHRAGVSEPRVTRLLNARGEALFQNLPRILRLMASRGVAPNWVEFGTLILNEGAANPLGKRIAEKTRIAIVRDYARARLKSERK</sequence>
<dbReference type="RefSeq" id="WP_061126311.1">
    <property type="nucleotide sequence ID" value="NZ_FCOF02000023.1"/>
</dbReference>
<evidence type="ECO:0000313" key="2">
    <source>
        <dbReference type="Proteomes" id="UP000054870"/>
    </source>
</evidence>
<keyword evidence="2" id="KW-1185">Reference proteome</keyword>
<proteinExistence type="predicted"/>
<gene>
    <name evidence="1" type="ORF">AWB75_04546</name>
</gene>
<dbReference type="AlphaFoldDB" id="A0A158C6I7"/>
<reference evidence="1" key="1">
    <citation type="submission" date="2016-01" db="EMBL/GenBank/DDBJ databases">
        <authorList>
            <person name="Peeters C."/>
        </authorList>
    </citation>
    <scope>NUCLEOTIDE SEQUENCE [LARGE SCALE GENOMIC DNA]</scope>
    <source>
        <strain evidence="1">LMG 29318</strain>
    </source>
</reference>
<name>A0A158C6I7_9BURK</name>
<dbReference type="EMBL" id="FCOF02000023">
    <property type="protein sequence ID" value="SAK77526.1"/>
    <property type="molecule type" value="Genomic_DNA"/>
</dbReference>
<evidence type="ECO:0000313" key="1">
    <source>
        <dbReference type="EMBL" id="SAK77526.1"/>
    </source>
</evidence>
<dbReference type="Proteomes" id="UP000054870">
    <property type="component" value="Unassembled WGS sequence"/>
</dbReference>
<accession>A0A158C6I7</accession>
<dbReference type="InterPro" id="IPR038287">
    <property type="entry name" value="Cse2_sf"/>
</dbReference>
<dbReference type="InterPro" id="IPR013382">
    <property type="entry name" value="CRISPR-assoc_prot_Cse2"/>
</dbReference>
<dbReference type="Gene3D" id="1.10.520.40">
    <property type="entry name" value="CRISPR-associated protein Cse2"/>
    <property type="match status" value="1"/>
</dbReference>
<protein>
    <submittedName>
        <fullName evidence="1">CRISPR-associated protein Cse2 (CRISPR_cse2)</fullName>
    </submittedName>
</protein>
<dbReference type="OrthoDB" id="8902517at2"/>